<proteinExistence type="predicted"/>
<evidence type="ECO:0000256" key="6">
    <source>
        <dbReference type="ARBA" id="ARBA00022840"/>
    </source>
</evidence>
<dbReference type="EMBL" id="OU503047">
    <property type="protein sequence ID" value="CAI9772626.1"/>
    <property type="molecule type" value="Genomic_DNA"/>
</dbReference>
<evidence type="ECO:0000256" key="3">
    <source>
        <dbReference type="ARBA" id="ARBA00022679"/>
    </source>
</evidence>
<dbReference type="SMART" id="SM00220">
    <property type="entry name" value="S_TKc"/>
    <property type="match status" value="1"/>
</dbReference>
<reference evidence="11" key="1">
    <citation type="submission" date="2023-05" db="EMBL/GenBank/DDBJ databases">
        <authorList>
            <person name="Huff M."/>
        </authorList>
    </citation>
    <scope>NUCLEOTIDE SEQUENCE</scope>
</reference>
<feature type="region of interest" description="Disordered" evidence="9">
    <location>
        <begin position="466"/>
        <end position="486"/>
    </location>
</feature>
<keyword evidence="2" id="KW-0723">Serine/threonine-protein kinase</keyword>
<dbReference type="InterPro" id="IPR008271">
    <property type="entry name" value="Ser/Thr_kinase_AS"/>
</dbReference>
<dbReference type="InterPro" id="IPR000719">
    <property type="entry name" value="Prot_kinase_dom"/>
</dbReference>
<evidence type="ECO:0000256" key="7">
    <source>
        <dbReference type="ARBA" id="ARBA00047899"/>
    </source>
</evidence>
<dbReference type="PANTHER" id="PTHR13902">
    <property type="entry name" value="SERINE/THREONINE-PROTEIN KINASE WNK WITH NO LYSINE -RELATED"/>
    <property type="match status" value="1"/>
</dbReference>
<dbReference type="AlphaFoldDB" id="A0AAD1ZR35"/>
<dbReference type="Pfam" id="PF00069">
    <property type="entry name" value="Pkinase"/>
    <property type="match status" value="1"/>
</dbReference>
<keyword evidence="5" id="KW-0418">Kinase</keyword>
<dbReference type="CDD" id="cd13983">
    <property type="entry name" value="STKc_WNK"/>
    <property type="match status" value="1"/>
</dbReference>
<evidence type="ECO:0000256" key="8">
    <source>
        <dbReference type="ARBA" id="ARBA00048679"/>
    </source>
</evidence>
<evidence type="ECO:0000256" key="1">
    <source>
        <dbReference type="ARBA" id="ARBA00012513"/>
    </source>
</evidence>
<accession>A0AAD1ZR35</accession>
<dbReference type="InterPro" id="IPR011009">
    <property type="entry name" value="Kinase-like_dom_sf"/>
</dbReference>
<comment type="catalytic activity">
    <reaction evidence="8">
        <text>L-seryl-[protein] + ATP = O-phospho-L-seryl-[protein] + ADP + H(+)</text>
        <dbReference type="Rhea" id="RHEA:17989"/>
        <dbReference type="Rhea" id="RHEA-COMP:9863"/>
        <dbReference type="Rhea" id="RHEA-COMP:11604"/>
        <dbReference type="ChEBI" id="CHEBI:15378"/>
        <dbReference type="ChEBI" id="CHEBI:29999"/>
        <dbReference type="ChEBI" id="CHEBI:30616"/>
        <dbReference type="ChEBI" id="CHEBI:83421"/>
        <dbReference type="ChEBI" id="CHEBI:456216"/>
        <dbReference type="EC" id="2.7.11.1"/>
    </reaction>
</comment>
<gene>
    <name evidence="11" type="ORF">FPE_LOCUS20056</name>
</gene>
<organism evidence="11 12">
    <name type="scientific">Fraxinus pennsylvanica</name>
    <dbReference type="NCBI Taxonomy" id="56036"/>
    <lineage>
        <taxon>Eukaryota</taxon>
        <taxon>Viridiplantae</taxon>
        <taxon>Streptophyta</taxon>
        <taxon>Embryophyta</taxon>
        <taxon>Tracheophyta</taxon>
        <taxon>Spermatophyta</taxon>
        <taxon>Magnoliopsida</taxon>
        <taxon>eudicotyledons</taxon>
        <taxon>Gunneridae</taxon>
        <taxon>Pentapetalae</taxon>
        <taxon>asterids</taxon>
        <taxon>lamiids</taxon>
        <taxon>Lamiales</taxon>
        <taxon>Oleaceae</taxon>
        <taxon>Oleeae</taxon>
        <taxon>Fraxinus</taxon>
    </lineage>
</organism>
<evidence type="ECO:0000259" key="10">
    <source>
        <dbReference type="PROSITE" id="PS50011"/>
    </source>
</evidence>
<name>A0AAD1ZR35_9LAMI</name>
<dbReference type="Gene3D" id="3.30.200.20">
    <property type="entry name" value="Phosphorylase Kinase, domain 1"/>
    <property type="match status" value="1"/>
</dbReference>
<dbReference type="Proteomes" id="UP000834106">
    <property type="component" value="Chromosome 12"/>
</dbReference>
<evidence type="ECO:0000313" key="11">
    <source>
        <dbReference type="EMBL" id="CAI9772626.1"/>
    </source>
</evidence>
<dbReference type="InterPro" id="IPR050588">
    <property type="entry name" value="WNK_Ser-Thr_kinase"/>
</dbReference>
<dbReference type="GO" id="GO:0005524">
    <property type="term" value="F:ATP binding"/>
    <property type="evidence" value="ECO:0007669"/>
    <property type="project" value="UniProtKB-KW"/>
</dbReference>
<dbReference type="FunFam" id="1.10.510.10:FF:000046">
    <property type="entry name" value="probable serine/threonine-protein kinase WNK9"/>
    <property type="match status" value="1"/>
</dbReference>
<keyword evidence="6" id="KW-0067">ATP-binding</keyword>
<evidence type="ECO:0000256" key="2">
    <source>
        <dbReference type="ARBA" id="ARBA00022527"/>
    </source>
</evidence>
<keyword evidence="3" id="KW-0808">Transferase</keyword>
<dbReference type="GO" id="GO:0004674">
    <property type="term" value="F:protein serine/threonine kinase activity"/>
    <property type="evidence" value="ECO:0007669"/>
    <property type="project" value="UniProtKB-KW"/>
</dbReference>
<feature type="domain" description="Protein kinase" evidence="10">
    <location>
        <begin position="18"/>
        <end position="275"/>
    </location>
</feature>
<evidence type="ECO:0000256" key="9">
    <source>
        <dbReference type="SAM" id="MobiDB-lite"/>
    </source>
</evidence>
<evidence type="ECO:0000313" key="12">
    <source>
        <dbReference type="Proteomes" id="UP000834106"/>
    </source>
</evidence>
<keyword evidence="4" id="KW-0547">Nucleotide-binding</keyword>
<dbReference type="FunFam" id="3.30.200.20:FF:000075">
    <property type="entry name" value="Probable serine/threonine-protein kinase WNK1"/>
    <property type="match status" value="1"/>
</dbReference>
<protein>
    <recommendedName>
        <fullName evidence="1">non-specific serine/threonine protein kinase</fullName>
        <ecNumber evidence="1">2.7.11.1</ecNumber>
    </recommendedName>
</protein>
<evidence type="ECO:0000256" key="4">
    <source>
        <dbReference type="ARBA" id="ARBA00022741"/>
    </source>
</evidence>
<dbReference type="Gene3D" id="1.10.510.10">
    <property type="entry name" value="Transferase(Phosphotransferase) domain 1"/>
    <property type="match status" value="1"/>
</dbReference>
<sequence length="603" mass="67930">MEPTESDVVETSPDKRYIRYNEILGRGAFKNVYKGFDEIDGIEVAWNQVNIDDVMQSPEHLERLYSEVHLLKTLKHENIIRSYASWVDDENKTINMITELFTSGSLRQYRKKHKNIDLKAFKNWARQILRGLHYLHTHSPPIIHRDLKCDNIFVNGNHGEVKIGDLGLATIMHQPIARSVIGTPEFMAPELYEEEYNELVDIYSFGMCMLELITCEYPYSECKNQAQIYKKVTSGIKPAALNKVKCPEVKQFIEKCLVPASQRLSAMELLKEAFLLAEDPKNLMCDTLQLTDFTPKSTISLKSDSPFMDLDPNYKMLSAGTCAHSMIGTSSTVKLQRYSERNEFTIKGEKFDDDTISLTLLIADLSGRMRNIHFIFYLNADTALSIASEMVEQLDLWSEDIALIAELIDSLILRLVPTWKTSSGSLGGAQSSYGVSAVLQSNQVLAPHAEDHGSNIVAGREASEQGCSSQFSGSKRNDAGESVGLSSKHNVVSNSDARHKNDWISACDLEKHKVSIGESLMSECTKNSWSSFAGSWNGVSNDMCVSISSLSLSEKDHDIEHCHDLKLELDAIDLQYQLRCRELLRMREEAIENVKKRQNCGLS</sequence>
<comment type="catalytic activity">
    <reaction evidence="7">
        <text>L-threonyl-[protein] + ATP = O-phospho-L-threonyl-[protein] + ADP + H(+)</text>
        <dbReference type="Rhea" id="RHEA:46608"/>
        <dbReference type="Rhea" id="RHEA-COMP:11060"/>
        <dbReference type="Rhea" id="RHEA-COMP:11605"/>
        <dbReference type="ChEBI" id="CHEBI:15378"/>
        <dbReference type="ChEBI" id="CHEBI:30013"/>
        <dbReference type="ChEBI" id="CHEBI:30616"/>
        <dbReference type="ChEBI" id="CHEBI:61977"/>
        <dbReference type="ChEBI" id="CHEBI:456216"/>
        <dbReference type="EC" id="2.7.11.1"/>
    </reaction>
</comment>
<evidence type="ECO:0000256" key="5">
    <source>
        <dbReference type="ARBA" id="ARBA00022777"/>
    </source>
</evidence>
<dbReference type="PROSITE" id="PS50011">
    <property type="entry name" value="PROTEIN_KINASE_DOM"/>
    <property type="match status" value="1"/>
</dbReference>
<keyword evidence="12" id="KW-1185">Reference proteome</keyword>
<dbReference type="PROSITE" id="PS00108">
    <property type="entry name" value="PROTEIN_KINASE_ST"/>
    <property type="match status" value="1"/>
</dbReference>
<dbReference type="EC" id="2.7.11.1" evidence="1"/>
<dbReference type="SUPFAM" id="SSF56112">
    <property type="entry name" value="Protein kinase-like (PK-like)"/>
    <property type="match status" value="1"/>
</dbReference>